<protein>
    <submittedName>
        <fullName evidence="2">Uncharacterized protein</fullName>
    </submittedName>
</protein>
<name>A0ABP0PSY5_9DINO</name>
<feature type="region of interest" description="Disordered" evidence="1">
    <location>
        <begin position="180"/>
        <end position="202"/>
    </location>
</feature>
<feature type="region of interest" description="Disordered" evidence="1">
    <location>
        <begin position="99"/>
        <end position="124"/>
    </location>
</feature>
<organism evidence="2 3">
    <name type="scientific">Durusdinium trenchii</name>
    <dbReference type="NCBI Taxonomy" id="1381693"/>
    <lineage>
        <taxon>Eukaryota</taxon>
        <taxon>Sar</taxon>
        <taxon>Alveolata</taxon>
        <taxon>Dinophyceae</taxon>
        <taxon>Suessiales</taxon>
        <taxon>Symbiodiniaceae</taxon>
        <taxon>Durusdinium</taxon>
    </lineage>
</organism>
<accession>A0ABP0PSY5</accession>
<evidence type="ECO:0000256" key="1">
    <source>
        <dbReference type="SAM" id="MobiDB-lite"/>
    </source>
</evidence>
<proteinExistence type="predicted"/>
<sequence length="405" mass="45438">MPDSKPKPEQVELLKAGSKLNEKNGSPAITLVGQEFYEVKLTTDFINERLQILERNRKNKKVVANFDFVLTWVSVSEFAFAPPTKKEVQAKSLTNLAAVEEPEAEVSGADHEAGNEEAGGGASGDEQVDVWVETHGMTQERTPLFCTTEKPKPPQRHWHIKQSSFATPDQKVVKEDPVRRELFKEGEEEEPKEVDQEDTKPLSVPESLPVAAAEATKSKNVRAALEKDIEDLLKKLGSGRTELQTALESGVEVPEMEKITQRSKNLNELADTVMELLLIDLGFFGDVEALTLRQCLAVAYKDFRIWCRLNKVWSTSSGASMNCKGYCSRVILAWLSSCLNIALNRAVPASRDALNRFFLSMESAGRYLQHGSTLESYNIHLLLLYRPWYLNRGLDQRLNRSILMG</sequence>
<comment type="caution">
    <text evidence="2">The sequence shown here is derived from an EMBL/GenBank/DDBJ whole genome shotgun (WGS) entry which is preliminary data.</text>
</comment>
<gene>
    <name evidence="2" type="ORF">CCMP2556_LOCUS38988</name>
</gene>
<reference evidence="2 3" key="1">
    <citation type="submission" date="2024-02" db="EMBL/GenBank/DDBJ databases">
        <authorList>
            <person name="Chen Y."/>
            <person name="Shah S."/>
            <person name="Dougan E. K."/>
            <person name="Thang M."/>
            <person name="Chan C."/>
        </authorList>
    </citation>
    <scope>NUCLEOTIDE SEQUENCE [LARGE SCALE GENOMIC DNA]</scope>
</reference>
<dbReference type="Proteomes" id="UP001642484">
    <property type="component" value="Unassembled WGS sequence"/>
</dbReference>
<dbReference type="EMBL" id="CAXAMN010023618">
    <property type="protein sequence ID" value="CAK9079137.1"/>
    <property type="molecule type" value="Genomic_DNA"/>
</dbReference>
<keyword evidence="3" id="KW-1185">Reference proteome</keyword>
<evidence type="ECO:0000313" key="3">
    <source>
        <dbReference type="Proteomes" id="UP001642484"/>
    </source>
</evidence>
<evidence type="ECO:0000313" key="2">
    <source>
        <dbReference type="EMBL" id="CAK9079137.1"/>
    </source>
</evidence>